<keyword evidence="3" id="KW-1185">Reference proteome</keyword>
<gene>
    <name evidence="2" type="ORF">Dda_1531</name>
</gene>
<protein>
    <submittedName>
        <fullName evidence="2">Uncharacterized protein</fullName>
    </submittedName>
</protein>
<reference evidence="2" key="1">
    <citation type="submission" date="2023-01" db="EMBL/GenBank/DDBJ databases">
        <title>The chitinases involved in constricting ring structure development in the nematode-trapping fungus Drechslerella dactyloides.</title>
        <authorList>
            <person name="Wang R."/>
            <person name="Zhang L."/>
            <person name="Tang P."/>
            <person name="Li S."/>
            <person name="Liang L."/>
        </authorList>
    </citation>
    <scope>NUCLEOTIDE SEQUENCE</scope>
    <source>
        <strain evidence="2">YMF1.00031</strain>
    </source>
</reference>
<dbReference type="AlphaFoldDB" id="A0AAD6NN66"/>
<feature type="coiled-coil region" evidence="1">
    <location>
        <begin position="7"/>
        <end position="69"/>
    </location>
</feature>
<accession>A0AAD6NN66</accession>
<dbReference type="Proteomes" id="UP001221413">
    <property type="component" value="Unassembled WGS sequence"/>
</dbReference>
<proteinExistence type="predicted"/>
<dbReference type="EMBL" id="JAQGDS010000002">
    <property type="protein sequence ID" value="KAJ6262973.1"/>
    <property type="molecule type" value="Genomic_DNA"/>
</dbReference>
<comment type="caution">
    <text evidence="2">The sequence shown here is derived from an EMBL/GenBank/DDBJ whole genome shotgun (WGS) entry which is preliminary data.</text>
</comment>
<name>A0AAD6NN66_DREDA</name>
<keyword evidence="1" id="KW-0175">Coiled coil</keyword>
<organism evidence="2 3">
    <name type="scientific">Drechslerella dactyloides</name>
    <name type="common">Nematode-trapping fungus</name>
    <name type="synonym">Arthrobotrys dactyloides</name>
    <dbReference type="NCBI Taxonomy" id="74499"/>
    <lineage>
        <taxon>Eukaryota</taxon>
        <taxon>Fungi</taxon>
        <taxon>Dikarya</taxon>
        <taxon>Ascomycota</taxon>
        <taxon>Pezizomycotina</taxon>
        <taxon>Orbiliomycetes</taxon>
        <taxon>Orbiliales</taxon>
        <taxon>Orbiliaceae</taxon>
        <taxon>Drechslerella</taxon>
    </lineage>
</organism>
<evidence type="ECO:0000313" key="3">
    <source>
        <dbReference type="Proteomes" id="UP001221413"/>
    </source>
</evidence>
<evidence type="ECO:0000256" key="1">
    <source>
        <dbReference type="SAM" id="Coils"/>
    </source>
</evidence>
<sequence>MADGSLISRYKVRIEELERQVKDKNGEMDQRIQQARSQQHYIQDLDQKYERLDAILRQKEDDIAEFERRELLAKHKGKILTDDEARAGIHDTLTTKIKTISNKFFRGIPWDKRFYEIENCLPLSILHSPFLRDQWNLILTNRNMSTYTFVDALLSSTITDMIMKDAFFRYRVSIKDRLHRIYSQALNEDFDEAVAWKARTAMLSQKLTGGTPVDLLDGSSEKKSMLMCAELDKVYQAALGALMHVIKLSPIAGPFEPERLERHVRDLVKSAAILADDWHKREFHIEVIDFQFFNRRGFHWHSRSMSKYATAFTRRVAIDPEKRYEIVGVIFPGFIRYESINDEVEEIVWEKAVVLLAEDESITQTYPDKF</sequence>
<evidence type="ECO:0000313" key="2">
    <source>
        <dbReference type="EMBL" id="KAJ6262973.1"/>
    </source>
</evidence>